<sequence>MGQARDSSHEQSHAAGPRLALYEIFWRVICGLLVTVAVAAAAVLLPGAILGVVGVGVVLTGATAAAAYGADENSPPTNSRAGTVGNAMAGAAVVGLALGLSTVLSPAVLALAILLAVISPRAIRWYCVKLGARSPAGRPEEADRAIGELCREWHESYEALQQATTPTARLRIVMARQRCLDELERRDPEGLQAWLSSTASAAGDPRRFLGNP</sequence>
<organism evidence="2">
    <name type="scientific">Kribbella sp. HUAS MG21</name>
    <dbReference type="NCBI Taxonomy" id="3160966"/>
    <lineage>
        <taxon>Bacteria</taxon>
        <taxon>Bacillati</taxon>
        <taxon>Actinomycetota</taxon>
        <taxon>Actinomycetes</taxon>
        <taxon>Propionibacteriales</taxon>
        <taxon>Kribbellaceae</taxon>
        <taxon>Kribbella</taxon>
    </lineage>
</organism>
<keyword evidence="1" id="KW-1133">Transmembrane helix</keyword>
<name>A0AAU7T689_9ACTN</name>
<feature type="transmembrane region" description="Helical" evidence="1">
    <location>
        <begin position="24"/>
        <end position="45"/>
    </location>
</feature>
<feature type="transmembrane region" description="Helical" evidence="1">
    <location>
        <begin position="52"/>
        <end position="70"/>
    </location>
</feature>
<gene>
    <name evidence="2" type="ORF">ABN611_26745</name>
</gene>
<feature type="transmembrane region" description="Helical" evidence="1">
    <location>
        <begin position="90"/>
        <end position="118"/>
    </location>
</feature>
<keyword evidence="1" id="KW-0812">Transmembrane</keyword>
<dbReference type="EMBL" id="CP158165">
    <property type="protein sequence ID" value="XBV22151.1"/>
    <property type="molecule type" value="Genomic_DNA"/>
</dbReference>
<protein>
    <submittedName>
        <fullName evidence="2">Uncharacterized protein</fullName>
    </submittedName>
</protein>
<reference evidence="2" key="1">
    <citation type="submission" date="2024-06" db="EMBL/GenBank/DDBJ databases">
        <title>Kribbella sp. strain HUAS MG21 genome sequences.</title>
        <authorList>
            <person name="Mo P."/>
        </authorList>
    </citation>
    <scope>NUCLEOTIDE SEQUENCE</scope>
    <source>
        <strain evidence="2">HUAS MG21</strain>
    </source>
</reference>
<proteinExistence type="predicted"/>
<dbReference type="AlphaFoldDB" id="A0AAU7T689"/>
<evidence type="ECO:0000313" key="2">
    <source>
        <dbReference type="EMBL" id="XBV22151.1"/>
    </source>
</evidence>
<accession>A0AAU7T689</accession>
<keyword evidence="1" id="KW-0472">Membrane</keyword>
<evidence type="ECO:0000256" key="1">
    <source>
        <dbReference type="SAM" id="Phobius"/>
    </source>
</evidence>
<dbReference type="RefSeq" id="WP_350274997.1">
    <property type="nucleotide sequence ID" value="NZ_CP158165.1"/>
</dbReference>